<dbReference type="PANTHER" id="PTHR24567:SF74">
    <property type="entry name" value="HTH-TYPE TRANSCRIPTIONAL REGULATOR ARCR"/>
    <property type="match status" value="1"/>
</dbReference>
<dbReference type="Pfam" id="PF13545">
    <property type="entry name" value="HTH_Crp_2"/>
    <property type="match status" value="1"/>
</dbReference>
<evidence type="ECO:0000313" key="6">
    <source>
        <dbReference type="EMBL" id="SDL30630.1"/>
    </source>
</evidence>
<dbReference type="Pfam" id="PF00027">
    <property type="entry name" value="cNMP_binding"/>
    <property type="match status" value="1"/>
</dbReference>
<evidence type="ECO:0000259" key="5">
    <source>
        <dbReference type="PROSITE" id="PS51063"/>
    </source>
</evidence>
<keyword evidence="6" id="KW-0418">Kinase</keyword>
<dbReference type="InterPro" id="IPR036390">
    <property type="entry name" value="WH_DNA-bd_sf"/>
</dbReference>
<dbReference type="InterPro" id="IPR014710">
    <property type="entry name" value="RmlC-like_jellyroll"/>
</dbReference>
<keyword evidence="3" id="KW-0804">Transcription</keyword>
<evidence type="ECO:0000259" key="4">
    <source>
        <dbReference type="PROSITE" id="PS50042"/>
    </source>
</evidence>
<keyword evidence="7" id="KW-1185">Reference proteome</keyword>
<organism evidence="6 7">
    <name type="scientific">Romboutsia lituseburensis DSM 797</name>
    <dbReference type="NCBI Taxonomy" id="1121325"/>
    <lineage>
        <taxon>Bacteria</taxon>
        <taxon>Bacillati</taxon>
        <taxon>Bacillota</taxon>
        <taxon>Clostridia</taxon>
        <taxon>Peptostreptococcales</taxon>
        <taxon>Peptostreptococcaceae</taxon>
        <taxon>Romboutsia</taxon>
    </lineage>
</organism>
<dbReference type="GO" id="GO:0016301">
    <property type="term" value="F:kinase activity"/>
    <property type="evidence" value="ECO:0007669"/>
    <property type="project" value="UniProtKB-KW"/>
</dbReference>
<accession>A0A1G9IZJ0</accession>
<keyword evidence="1" id="KW-0805">Transcription regulation</keyword>
<dbReference type="InterPro" id="IPR012318">
    <property type="entry name" value="HTH_CRP"/>
</dbReference>
<dbReference type="InterPro" id="IPR018490">
    <property type="entry name" value="cNMP-bd_dom_sf"/>
</dbReference>
<reference evidence="6 7" key="1">
    <citation type="submission" date="2016-10" db="EMBL/GenBank/DDBJ databases">
        <authorList>
            <person name="de Groot N.N."/>
        </authorList>
    </citation>
    <scope>NUCLEOTIDE SEQUENCE [LARGE SCALE GENOMIC DNA]</scope>
    <source>
        <strain evidence="6 7">DSM 797</strain>
    </source>
</reference>
<dbReference type="InterPro" id="IPR036388">
    <property type="entry name" value="WH-like_DNA-bd_sf"/>
</dbReference>
<feature type="domain" description="HTH crp-type" evidence="5">
    <location>
        <begin position="148"/>
        <end position="221"/>
    </location>
</feature>
<keyword evidence="6" id="KW-0808">Transferase</keyword>
<evidence type="ECO:0000256" key="1">
    <source>
        <dbReference type="ARBA" id="ARBA00023015"/>
    </source>
</evidence>
<dbReference type="GO" id="GO:0003677">
    <property type="term" value="F:DNA binding"/>
    <property type="evidence" value="ECO:0007669"/>
    <property type="project" value="UniProtKB-KW"/>
</dbReference>
<gene>
    <name evidence="6" type="ORF">SAMN04515677_101446</name>
</gene>
<dbReference type="STRING" id="1121325.SAMN04515677_101446"/>
<evidence type="ECO:0000256" key="3">
    <source>
        <dbReference type="ARBA" id="ARBA00023163"/>
    </source>
</evidence>
<feature type="domain" description="Cyclic nucleotide-binding" evidence="4">
    <location>
        <begin position="14"/>
        <end position="134"/>
    </location>
</feature>
<protein>
    <submittedName>
        <fullName evidence="6">cAMP-binding domain of CRP or a regulatory subunit of cAMP-dependent protein kinases</fullName>
    </submittedName>
</protein>
<dbReference type="PANTHER" id="PTHR24567">
    <property type="entry name" value="CRP FAMILY TRANSCRIPTIONAL REGULATORY PROTEIN"/>
    <property type="match status" value="1"/>
</dbReference>
<dbReference type="AlphaFoldDB" id="A0A1G9IZJ0"/>
<dbReference type="PROSITE" id="PS50042">
    <property type="entry name" value="CNMP_BINDING_3"/>
    <property type="match status" value="1"/>
</dbReference>
<dbReference type="SMART" id="SM00419">
    <property type="entry name" value="HTH_CRP"/>
    <property type="match status" value="1"/>
</dbReference>
<dbReference type="Gene3D" id="2.60.120.10">
    <property type="entry name" value="Jelly Rolls"/>
    <property type="match status" value="1"/>
</dbReference>
<dbReference type="GO" id="GO:0003700">
    <property type="term" value="F:DNA-binding transcription factor activity"/>
    <property type="evidence" value="ECO:0007669"/>
    <property type="project" value="TreeGrafter"/>
</dbReference>
<dbReference type="SMART" id="SM00100">
    <property type="entry name" value="cNMP"/>
    <property type="match status" value="1"/>
</dbReference>
<dbReference type="InterPro" id="IPR050397">
    <property type="entry name" value="Env_Response_Regulators"/>
</dbReference>
<dbReference type="CDD" id="cd00038">
    <property type="entry name" value="CAP_ED"/>
    <property type="match status" value="1"/>
</dbReference>
<dbReference type="EMBL" id="FNGW01000001">
    <property type="protein sequence ID" value="SDL30630.1"/>
    <property type="molecule type" value="Genomic_DNA"/>
</dbReference>
<dbReference type="SUPFAM" id="SSF51206">
    <property type="entry name" value="cAMP-binding domain-like"/>
    <property type="match status" value="1"/>
</dbReference>
<dbReference type="Proteomes" id="UP000199068">
    <property type="component" value="Unassembled WGS sequence"/>
</dbReference>
<evidence type="ECO:0000313" key="7">
    <source>
        <dbReference type="Proteomes" id="UP000199068"/>
    </source>
</evidence>
<dbReference type="Gene3D" id="1.10.10.10">
    <property type="entry name" value="Winged helix-like DNA-binding domain superfamily/Winged helix DNA-binding domain"/>
    <property type="match status" value="1"/>
</dbReference>
<dbReference type="GO" id="GO:0005829">
    <property type="term" value="C:cytosol"/>
    <property type="evidence" value="ECO:0007669"/>
    <property type="project" value="TreeGrafter"/>
</dbReference>
<proteinExistence type="predicted"/>
<dbReference type="PROSITE" id="PS51063">
    <property type="entry name" value="HTH_CRP_2"/>
    <property type="match status" value="1"/>
</dbReference>
<evidence type="ECO:0000256" key="2">
    <source>
        <dbReference type="ARBA" id="ARBA00023125"/>
    </source>
</evidence>
<dbReference type="SUPFAM" id="SSF46785">
    <property type="entry name" value="Winged helix' DNA-binding domain"/>
    <property type="match status" value="1"/>
</dbReference>
<name>A0A1G9IZJ0_9FIRM</name>
<dbReference type="RefSeq" id="WP_092722417.1">
    <property type="nucleotide sequence ID" value="NZ_FNGW01000001.1"/>
</dbReference>
<sequence>MKKILDYDIDKVHIFKNIKESTRKELIKRGKIKVINKKDILFYEKEKIEKIYFLLEGKVSTFKMSEGGERKVIFILKQGEMINEIILDEVKTSTVSCEAFEKSLVLEYNIEEFIGIVENDFGLSKNIFNYMERRTRRLYRQLKNSISIKIDKKLAAKLYRISKEFGIKSGSWTLINVNISITYIADMLGCKRETLSRAMKNLQDEGLVKLEGKKIYVKEMELSNYFKGN</sequence>
<dbReference type="InterPro" id="IPR000595">
    <property type="entry name" value="cNMP-bd_dom"/>
</dbReference>
<keyword evidence="2" id="KW-0238">DNA-binding</keyword>
<dbReference type="PRINTS" id="PR00034">
    <property type="entry name" value="HTHCRP"/>
</dbReference>